<dbReference type="InterPro" id="IPR020991">
    <property type="entry name" value="Connector_podovirus"/>
</dbReference>
<organism evidence="11">
    <name type="scientific">uncultured Caudovirales phage</name>
    <dbReference type="NCBI Taxonomy" id="2100421"/>
    <lineage>
        <taxon>Viruses</taxon>
        <taxon>Duplodnaviria</taxon>
        <taxon>Heunggongvirae</taxon>
        <taxon>Uroviricota</taxon>
        <taxon>Caudoviricetes</taxon>
        <taxon>Peduoviridae</taxon>
        <taxon>Maltschvirus</taxon>
        <taxon>Maltschvirus maltsch</taxon>
    </lineage>
</organism>
<evidence type="ECO:0000256" key="9">
    <source>
        <dbReference type="ARBA" id="ARBA00023219"/>
    </source>
</evidence>
<evidence type="ECO:0000256" key="4">
    <source>
        <dbReference type="ARBA" id="ARBA00022595"/>
    </source>
</evidence>
<comment type="subcellular location">
    <subcellularLocation>
        <location evidence="2">Virion</location>
    </subcellularLocation>
</comment>
<dbReference type="GO" id="GO:0099002">
    <property type="term" value="P:symbiont genome ejection through host cell envelope, short tail mechanism"/>
    <property type="evidence" value="ECO:0007669"/>
    <property type="project" value="UniProtKB-KW"/>
</dbReference>
<evidence type="ECO:0000256" key="3">
    <source>
        <dbReference type="ARBA" id="ARBA00022470"/>
    </source>
</evidence>
<evidence type="ECO:0000313" key="11">
    <source>
        <dbReference type="EMBL" id="CAB4163588.1"/>
    </source>
</evidence>
<evidence type="ECO:0000256" key="7">
    <source>
        <dbReference type="ARBA" id="ARBA00022950"/>
    </source>
</evidence>
<evidence type="ECO:0000256" key="1">
    <source>
        <dbReference type="ARBA" id="ARBA00003421"/>
    </source>
</evidence>
<keyword evidence="10" id="KW-1160">Virus entry into host cell</keyword>
<dbReference type="Pfam" id="PF12236">
    <property type="entry name" value="Head-tail_con"/>
    <property type="match status" value="1"/>
</dbReference>
<evidence type="ECO:0000256" key="10">
    <source>
        <dbReference type="ARBA" id="ARBA00023296"/>
    </source>
</evidence>
<gene>
    <name evidence="11" type="ORF">UFOVP813_34</name>
</gene>
<dbReference type="GO" id="GO:0044423">
    <property type="term" value="C:virion component"/>
    <property type="evidence" value="ECO:0007669"/>
    <property type="project" value="UniProtKB-KW"/>
</dbReference>
<evidence type="ECO:0000256" key="6">
    <source>
        <dbReference type="ARBA" id="ARBA00022844"/>
    </source>
</evidence>
<keyword evidence="6" id="KW-0946">Virion</keyword>
<name>A0A6J5P2L7_9CAUD</name>
<evidence type="ECO:0000256" key="8">
    <source>
        <dbReference type="ARBA" id="ARBA00023009"/>
    </source>
</evidence>
<sequence>MDTSANALIQLHSELRNSASSMMSLWDECGRMCLTRKVSSLVTAQAKGVTTDNYRPETRLLNSVAVEANEILAAGCMSWIMPSEGRWFVWKPSPQQEGNDAVEEWLQHCTEVAQTILFSSNFYSRTHEVLQDRSTYGTAALWAEAGTRNPLNFRAWDVGTFVVSENEEGYCDMVFRSIERTARQAKAEFETLPPVVQTHLTTNKLEEKTRYLQCVFPRSITEQSAEKGAKGMPFASLYIHEESKTVVKESGFEEIPAFVTRYLKWSESSAYGVSPAMRALAEIRGVNYLELLMATLAEVTVNPRIILPQGFQGVPDLRAGGITFGGATQDMFPKEWGTSGRFDIGVNLLERKEKAVNEAFHRSLFEMFNSRTGDLNIPHVRALEAEKLARFSPAFTALTSEFINPVVERVFMLLFRAGLLPPAPREAYVLDALGRSTILFPKCVQTNRMSLAMQQAKKQGINELLGMLGPLAAQGVPLLDNFDFDRVTRDLSRGEGLPADYLSNEDTVKQLRDGRAQAAQAAEQKQMMMEAVKSKPLVDAAAPMIKERLGAQ</sequence>
<dbReference type="EMBL" id="LR796743">
    <property type="protein sequence ID" value="CAB4163588.1"/>
    <property type="molecule type" value="Genomic_DNA"/>
</dbReference>
<evidence type="ECO:0000256" key="5">
    <source>
        <dbReference type="ARBA" id="ARBA00022612"/>
    </source>
</evidence>
<keyword evidence="8" id="KW-1171">Viral genome ejection through host cell envelope</keyword>
<keyword evidence="4" id="KW-1162">Viral penetration into host cytoplasm</keyword>
<keyword evidence="3" id="KW-1244">Viral short tail ejection system</keyword>
<keyword evidence="7" id="KW-0118">Viral capsid assembly</keyword>
<protein>
    <submittedName>
        <fullName evidence="11">Head-to-tail connector protein, podovirus-type</fullName>
    </submittedName>
</protein>
<keyword evidence="9" id="KW-0231">Viral genome packaging</keyword>
<proteinExistence type="predicted"/>
<accession>A0A6J5P2L7</accession>
<comment type="function">
    <text evidence="1">Forms the portal vertex of the capsid. This portal plays critical roles in head assembly, genome packaging, neck/tail attachment, and genome ejection. The portal protein multimerizes as a single ring-shaped homododecamer arranged around a central channel.</text>
</comment>
<keyword evidence="5" id="KW-1188">Viral release from host cell</keyword>
<reference evidence="11" key="1">
    <citation type="submission" date="2020-04" db="EMBL/GenBank/DDBJ databases">
        <authorList>
            <person name="Chiriac C."/>
            <person name="Salcher M."/>
            <person name="Ghai R."/>
            <person name="Kavagutti S V."/>
        </authorList>
    </citation>
    <scope>NUCLEOTIDE SEQUENCE</scope>
</reference>
<evidence type="ECO:0000256" key="2">
    <source>
        <dbReference type="ARBA" id="ARBA00004328"/>
    </source>
</evidence>